<dbReference type="InterPro" id="IPR052193">
    <property type="entry name" value="Peptidase_C59"/>
</dbReference>
<evidence type="ECO:0000313" key="5">
    <source>
        <dbReference type="Proteomes" id="UP000029079"/>
    </source>
</evidence>
<dbReference type="KEGG" id="wct:WS74_0522"/>
<keyword evidence="5" id="KW-1185">Reference proteome</keyword>
<comment type="similarity">
    <text evidence="1">Belongs to the peptidase C59 family.</text>
</comment>
<feature type="domain" description="Choloylglycine hydrolase/NAAA C-terminal" evidence="3">
    <location>
        <begin position="2"/>
        <end position="315"/>
    </location>
</feature>
<evidence type="ECO:0000259" key="3">
    <source>
        <dbReference type="Pfam" id="PF02275"/>
    </source>
</evidence>
<dbReference type="SUPFAM" id="SSF56235">
    <property type="entry name" value="N-terminal nucleophile aminohydrolases (Ntn hydrolases)"/>
    <property type="match status" value="1"/>
</dbReference>
<dbReference type="InterPro" id="IPR029132">
    <property type="entry name" value="CBAH/NAAA_C"/>
</dbReference>
<proteinExistence type="inferred from homology"/>
<dbReference type="Proteomes" id="UP000029079">
    <property type="component" value="Chromosome"/>
</dbReference>
<name>A0A075TZ28_9LACO</name>
<dbReference type="Gene3D" id="3.60.60.10">
    <property type="entry name" value="Penicillin V Acylase, Chain A"/>
    <property type="match status" value="1"/>
</dbReference>
<dbReference type="PANTHER" id="PTHR35527">
    <property type="entry name" value="CHOLOYLGLYCINE HYDROLASE"/>
    <property type="match status" value="1"/>
</dbReference>
<evidence type="ECO:0000256" key="2">
    <source>
        <dbReference type="ARBA" id="ARBA00022801"/>
    </source>
</evidence>
<sequence length="341" mass="37795">MCTGIRVTANNGDIFWGRTMDLAIGMFGEDADAGRQFPSSIVTYPKGIEIKGTIDTWQSKHAVIGMGIDDTRIMYDGVNDVGLAGDVQVLMECSHDSQANITGRGQKPVTGEEFVTFILSQYETVQEIRDMIHSVALSDDTVTVQDMQLSMPLHYSFIDESGDGIVLEPIHDGSFVVHDFMGTMTNSPTYDWHLMNLNNYIGMGTIDLNQSHTLNDKFTFTPIETGTGYSMFGMPGDYTSVSRFVRAAFISNNLDSFTADKGINALYTAFRSVIVPRGLEHPNAKTTITDYTRYWSGYDITNRTVYVQTGEALTIFSKTIDPNLTQITYTPVPTQDQPTPL</sequence>
<dbReference type="OrthoDB" id="9794717at2"/>
<dbReference type="RefSeq" id="WP_009765380.1">
    <property type="nucleotide sequence ID" value="NZ_CP009223.1"/>
</dbReference>
<reference evidence="4 5" key="1">
    <citation type="journal article" date="2014" name="Genome Announc.">
        <title>Complete Genome Sequences of Fish Pathogenic Weissella ceti Strains WS74 and WS105.</title>
        <authorList>
            <person name="Figueiredo H.C."/>
            <person name="Leal C.A."/>
            <person name="Dorella F.A."/>
            <person name="Carvalho A.F."/>
            <person name="Soares S.C."/>
            <person name="Pereira F.L."/>
            <person name="Azevedo V.A."/>
        </authorList>
    </citation>
    <scope>NUCLEOTIDE SEQUENCE [LARGE SCALE GENOMIC DNA]</scope>
    <source>
        <strain evidence="4 5">WS74</strain>
    </source>
</reference>
<dbReference type="PANTHER" id="PTHR35527:SF2">
    <property type="entry name" value="HYDROLASE"/>
    <property type="match status" value="1"/>
</dbReference>
<evidence type="ECO:0000256" key="1">
    <source>
        <dbReference type="ARBA" id="ARBA00006625"/>
    </source>
</evidence>
<dbReference type="GO" id="GO:0016787">
    <property type="term" value="F:hydrolase activity"/>
    <property type="evidence" value="ECO:0007669"/>
    <property type="project" value="UniProtKB-KW"/>
</dbReference>
<organism evidence="4 5">
    <name type="scientific">Weissella ceti</name>
    <dbReference type="NCBI Taxonomy" id="759620"/>
    <lineage>
        <taxon>Bacteria</taxon>
        <taxon>Bacillati</taxon>
        <taxon>Bacillota</taxon>
        <taxon>Bacilli</taxon>
        <taxon>Lactobacillales</taxon>
        <taxon>Lactobacillaceae</taxon>
        <taxon>Weissella</taxon>
    </lineage>
</organism>
<dbReference type="KEGG" id="wci:WS105_0519"/>
<dbReference type="Pfam" id="PF02275">
    <property type="entry name" value="CBAH"/>
    <property type="match status" value="1"/>
</dbReference>
<dbReference type="EMBL" id="CP009223">
    <property type="protein sequence ID" value="AIM62774.1"/>
    <property type="molecule type" value="Genomic_DNA"/>
</dbReference>
<protein>
    <submittedName>
        <fullName evidence="4">Penicillin acylase</fullName>
    </submittedName>
</protein>
<dbReference type="STRING" id="759620.WS105_0519"/>
<evidence type="ECO:0000313" key="4">
    <source>
        <dbReference type="EMBL" id="AIM62774.1"/>
    </source>
</evidence>
<dbReference type="AlphaFoldDB" id="A0A075TZ28"/>
<dbReference type="KEGG" id="wce:WS08_0521"/>
<keyword evidence="2" id="KW-0378">Hydrolase</keyword>
<accession>A0A075TZ28</accession>
<gene>
    <name evidence="4" type="ORF">WS74_0522</name>
</gene>
<dbReference type="PATRIC" id="fig|759620.7.peg.508"/>
<dbReference type="InterPro" id="IPR029055">
    <property type="entry name" value="Ntn_hydrolases_N"/>
</dbReference>
<reference evidence="5" key="2">
    <citation type="submission" date="2014-08" db="EMBL/GenBank/DDBJ databases">
        <title>Complete genome of Weissella ceti strain WS74 isolated from diseased rainbow trout in Brazil.</title>
        <authorList>
            <person name="Figueiredo H.C.P."/>
            <person name="Leal C.A.G."/>
            <person name="Pereira F.L."/>
            <person name="Soares S.C."/>
            <person name="Dorella F.A."/>
            <person name="Carvalho A.F."/>
            <person name="Azevedo V.A.C."/>
        </authorList>
    </citation>
    <scope>NUCLEOTIDE SEQUENCE [LARGE SCALE GENOMIC DNA]</scope>
    <source>
        <strain evidence="5">WS74</strain>
    </source>
</reference>